<keyword evidence="2 6" id="KW-0547">Nucleotide-binding</keyword>
<dbReference type="Pfam" id="PF01883">
    <property type="entry name" value="FeS_assembly_P"/>
    <property type="match status" value="1"/>
</dbReference>
<keyword evidence="5 6" id="KW-0411">Iron-sulfur</keyword>
<comment type="caution">
    <text evidence="8">The sequence shown here is derived from an EMBL/GenBank/DDBJ whole genome shotgun (WGS) entry which is preliminary data.</text>
</comment>
<dbReference type="GO" id="GO:0016226">
    <property type="term" value="P:iron-sulfur cluster assembly"/>
    <property type="evidence" value="ECO:0007669"/>
    <property type="project" value="InterPro"/>
</dbReference>
<dbReference type="RefSeq" id="WP_157331968.1">
    <property type="nucleotide sequence ID" value="NZ_RHLK01000001.1"/>
</dbReference>
<organism evidence="8 9">
    <name type="scientific">Paenibacillus lutrae</name>
    <dbReference type="NCBI Taxonomy" id="2078573"/>
    <lineage>
        <taxon>Bacteria</taxon>
        <taxon>Bacillati</taxon>
        <taxon>Bacillota</taxon>
        <taxon>Bacilli</taxon>
        <taxon>Bacillales</taxon>
        <taxon>Paenibacillaceae</taxon>
        <taxon>Paenibacillus</taxon>
    </lineage>
</organism>
<evidence type="ECO:0000313" key="9">
    <source>
        <dbReference type="Proteomes" id="UP000490800"/>
    </source>
</evidence>
<dbReference type="OrthoDB" id="9809679at2"/>
<dbReference type="GO" id="GO:0016887">
    <property type="term" value="F:ATP hydrolysis activity"/>
    <property type="evidence" value="ECO:0007669"/>
    <property type="project" value="UniProtKB-UniRule"/>
</dbReference>
<name>A0A7X3FE99_9BACL</name>
<dbReference type="InterPro" id="IPR044304">
    <property type="entry name" value="NUBPL-like"/>
</dbReference>
<evidence type="ECO:0000256" key="4">
    <source>
        <dbReference type="ARBA" id="ARBA00023004"/>
    </source>
</evidence>
<comment type="similarity">
    <text evidence="6">Belongs to the Mrp/NBP35 ATP-binding proteins family.</text>
</comment>
<evidence type="ECO:0000256" key="3">
    <source>
        <dbReference type="ARBA" id="ARBA00022840"/>
    </source>
</evidence>
<gene>
    <name evidence="8" type="ORF">EDM21_00805</name>
</gene>
<evidence type="ECO:0000256" key="5">
    <source>
        <dbReference type="ARBA" id="ARBA00023014"/>
    </source>
</evidence>
<reference evidence="8 9" key="1">
    <citation type="journal article" date="2019" name="Microorganisms">
        <title>Paenibacillus lutrae sp. nov., A Chitinolytic Species Isolated from A River Otter in Castril Natural Park, Granada, Spain.</title>
        <authorList>
            <person name="Rodriguez M."/>
            <person name="Reina J.C."/>
            <person name="Bejar V."/>
            <person name="Llamas I."/>
        </authorList>
    </citation>
    <scope>NUCLEOTIDE SEQUENCE [LARGE SCALE GENOMIC DNA]</scope>
    <source>
        <strain evidence="8 9">N10</strain>
    </source>
</reference>
<dbReference type="Gene3D" id="3.40.50.300">
    <property type="entry name" value="P-loop containing nucleotide triphosphate hydrolases"/>
    <property type="match status" value="1"/>
</dbReference>
<dbReference type="GO" id="GO:0051539">
    <property type="term" value="F:4 iron, 4 sulfur cluster binding"/>
    <property type="evidence" value="ECO:0007669"/>
    <property type="project" value="TreeGrafter"/>
</dbReference>
<dbReference type="HAMAP" id="MF_02040">
    <property type="entry name" value="Mrp_NBP35"/>
    <property type="match status" value="1"/>
</dbReference>
<keyword evidence="4 6" id="KW-0408">Iron</keyword>
<keyword evidence="3 6" id="KW-0067">ATP-binding</keyword>
<feature type="binding site" evidence="6">
    <location>
        <begin position="126"/>
        <end position="133"/>
    </location>
    <ligand>
        <name>ATP</name>
        <dbReference type="ChEBI" id="CHEBI:30616"/>
    </ligand>
</feature>
<dbReference type="SUPFAM" id="SSF52540">
    <property type="entry name" value="P-loop containing nucleoside triphosphate hydrolases"/>
    <property type="match status" value="1"/>
</dbReference>
<comment type="subunit">
    <text evidence="6">Homodimer.</text>
</comment>
<evidence type="ECO:0000313" key="8">
    <source>
        <dbReference type="EMBL" id="MVO98095.1"/>
    </source>
</evidence>
<keyword evidence="6" id="KW-0378">Hydrolase</keyword>
<feature type="domain" description="MIP18 family-like" evidence="7">
    <location>
        <begin position="3"/>
        <end position="64"/>
    </location>
</feature>
<evidence type="ECO:0000256" key="2">
    <source>
        <dbReference type="ARBA" id="ARBA00022741"/>
    </source>
</evidence>
<keyword evidence="9" id="KW-1185">Reference proteome</keyword>
<dbReference type="SUPFAM" id="SSF117916">
    <property type="entry name" value="Fe-S cluster assembly (FSCA) domain-like"/>
    <property type="match status" value="1"/>
</dbReference>
<evidence type="ECO:0000256" key="6">
    <source>
        <dbReference type="HAMAP-Rule" id="MF_02040"/>
    </source>
</evidence>
<dbReference type="Pfam" id="PF10609">
    <property type="entry name" value="ParA"/>
    <property type="match status" value="1"/>
</dbReference>
<protein>
    <recommendedName>
        <fullName evidence="6">Iron-sulfur cluster carrier protein</fullName>
    </recommendedName>
</protein>
<dbReference type="AlphaFoldDB" id="A0A7X3FE99"/>
<dbReference type="InterPro" id="IPR027417">
    <property type="entry name" value="P-loop_NTPase"/>
</dbReference>
<dbReference type="PANTHER" id="PTHR42961:SF2">
    <property type="entry name" value="IRON-SULFUR PROTEIN NUBPL"/>
    <property type="match status" value="1"/>
</dbReference>
<dbReference type="Proteomes" id="UP000490800">
    <property type="component" value="Unassembled WGS sequence"/>
</dbReference>
<dbReference type="InterPro" id="IPR019591">
    <property type="entry name" value="Mrp/NBP35_ATP-bd"/>
</dbReference>
<dbReference type="InterPro" id="IPR002744">
    <property type="entry name" value="MIP18-like"/>
</dbReference>
<dbReference type="InterPro" id="IPR033756">
    <property type="entry name" value="YlxH/NBP35"/>
</dbReference>
<keyword evidence="1 6" id="KW-0479">Metal-binding</keyword>
<dbReference type="GO" id="GO:0140663">
    <property type="term" value="F:ATP-dependent FeS chaperone activity"/>
    <property type="evidence" value="ECO:0007669"/>
    <property type="project" value="InterPro"/>
</dbReference>
<evidence type="ECO:0000259" key="7">
    <source>
        <dbReference type="Pfam" id="PF01883"/>
    </source>
</evidence>
<dbReference type="InterPro" id="IPR034904">
    <property type="entry name" value="FSCA_dom_sf"/>
</dbReference>
<dbReference type="EMBL" id="RHLK01000001">
    <property type="protein sequence ID" value="MVO98095.1"/>
    <property type="molecule type" value="Genomic_DNA"/>
</dbReference>
<dbReference type="GO" id="GO:0046872">
    <property type="term" value="F:metal ion binding"/>
    <property type="evidence" value="ECO:0007669"/>
    <property type="project" value="UniProtKB-KW"/>
</dbReference>
<sequence length="365" mass="39923">MNKEDIISAIVHLTDEEHQLPLTDLGLIRDIMTRGDYAALTVTLSTDMSDKQEWYKDQIVQALSPKGITEVHVRFKEVSPRERQEIVNSRINKPAQPPVQKAPAMPAYASIVSEESGIQFIAVASGKGGVGKSTVTVNLAAALARSGQRVGVIDADIYGHSIPSMMNIDERPQKHNNRIMPIEREGLQVISTGFFVAGNKPVVWRGPMLAKMFTTFLSEVEWGPLDIIVIDLPPGTGDIALDVHQRIPHCAEILVTTPHPTAQHVASRAGEMARQTNHPILGVVENMSYFTDPAGIRHDLFGRGGGAALAEQMETELLAQIPIRSLGGIPLDEAQTASSVYPEHSEQRKIFDELAEKVLKQLACL</sequence>
<proteinExistence type="inferred from homology"/>
<evidence type="ECO:0000256" key="1">
    <source>
        <dbReference type="ARBA" id="ARBA00022723"/>
    </source>
</evidence>
<dbReference type="CDD" id="cd02037">
    <property type="entry name" value="Mrp_NBP35"/>
    <property type="match status" value="1"/>
</dbReference>
<comment type="function">
    <text evidence="6">Binds and transfers iron-sulfur (Fe-S) clusters to target apoproteins. Can hydrolyze ATP.</text>
</comment>
<dbReference type="GO" id="GO:0005524">
    <property type="term" value="F:ATP binding"/>
    <property type="evidence" value="ECO:0007669"/>
    <property type="project" value="UniProtKB-UniRule"/>
</dbReference>
<dbReference type="PANTHER" id="PTHR42961">
    <property type="entry name" value="IRON-SULFUR PROTEIN NUBPL"/>
    <property type="match status" value="1"/>
</dbReference>
<dbReference type="Gene3D" id="3.30.300.130">
    <property type="entry name" value="Fe-S cluster assembly (FSCA)"/>
    <property type="match status" value="1"/>
</dbReference>
<accession>A0A7X3FE99</accession>